<keyword evidence="1" id="KW-0812">Transmembrane</keyword>
<evidence type="ECO:0000313" key="3">
    <source>
        <dbReference type="Proteomes" id="UP000799766"/>
    </source>
</evidence>
<reference evidence="2" key="1">
    <citation type="journal article" date="2020" name="Stud. Mycol.">
        <title>101 Dothideomycetes genomes: a test case for predicting lifestyles and emergence of pathogens.</title>
        <authorList>
            <person name="Haridas S."/>
            <person name="Albert R."/>
            <person name="Binder M."/>
            <person name="Bloem J."/>
            <person name="Labutti K."/>
            <person name="Salamov A."/>
            <person name="Andreopoulos B."/>
            <person name="Baker S."/>
            <person name="Barry K."/>
            <person name="Bills G."/>
            <person name="Bluhm B."/>
            <person name="Cannon C."/>
            <person name="Castanera R."/>
            <person name="Culley D."/>
            <person name="Daum C."/>
            <person name="Ezra D."/>
            <person name="Gonzalez J."/>
            <person name="Henrissat B."/>
            <person name="Kuo A."/>
            <person name="Liang C."/>
            <person name="Lipzen A."/>
            <person name="Lutzoni F."/>
            <person name="Magnuson J."/>
            <person name="Mondo S."/>
            <person name="Nolan M."/>
            <person name="Ohm R."/>
            <person name="Pangilinan J."/>
            <person name="Park H.-J."/>
            <person name="Ramirez L."/>
            <person name="Alfaro M."/>
            <person name="Sun H."/>
            <person name="Tritt A."/>
            <person name="Yoshinaga Y."/>
            <person name="Zwiers L.-H."/>
            <person name="Turgeon B."/>
            <person name="Goodwin S."/>
            <person name="Spatafora J."/>
            <person name="Crous P."/>
            <person name="Grigoriev I."/>
        </authorList>
    </citation>
    <scope>NUCLEOTIDE SEQUENCE</scope>
    <source>
        <strain evidence="2">ATCC 16933</strain>
    </source>
</reference>
<evidence type="ECO:0000313" key="2">
    <source>
        <dbReference type="EMBL" id="KAF2459228.1"/>
    </source>
</evidence>
<keyword evidence="1" id="KW-1133">Transmembrane helix</keyword>
<protein>
    <submittedName>
        <fullName evidence="2">Uncharacterized protein</fullName>
    </submittedName>
</protein>
<dbReference type="Proteomes" id="UP000799766">
    <property type="component" value="Unassembled WGS sequence"/>
</dbReference>
<keyword evidence="3" id="KW-1185">Reference proteome</keyword>
<gene>
    <name evidence="2" type="ORF">BDY21DRAFT_203716</name>
</gene>
<feature type="transmembrane region" description="Helical" evidence="1">
    <location>
        <begin position="135"/>
        <end position="155"/>
    </location>
</feature>
<evidence type="ECO:0000256" key="1">
    <source>
        <dbReference type="SAM" id="Phobius"/>
    </source>
</evidence>
<dbReference type="AlphaFoldDB" id="A0A6A6P602"/>
<keyword evidence="1" id="KW-0472">Membrane</keyword>
<proteinExistence type="predicted"/>
<dbReference type="EMBL" id="MU001676">
    <property type="protein sequence ID" value="KAF2459228.1"/>
    <property type="molecule type" value="Genomic_DNA"/>
</dbReference>
<sequence length="161" mass="17566">MSSVKGVRIAPWGQGPSANSGCSMHSSLYTISYQHSRAFGELADLQIIQVWHNSTSKPHRGREDSSMLPRSLLCCFMPTSKWTKIPLPPVKLRGLFASLGGSLAAVVIAEEDRSIKTYEPGSGVKLVSRAIRQDFYLVAMVQMMGLLSLATPYNLVATARP</sequence>
<name>A0A6A6P602_9PEZI</name>
<organism evidence="2 3">
    <name type="scientific">Lineolata rhizophorae</name>
    <dbReference type="NCBI Taxonomy" id="578093"/>
    <lineage>
        <taxon>Eukaryota</taxon>
        <taxon>Fungi</taxon>
        <taxon>Dikarya</taxon>
        <taxon>Ascomycota</taxon>
        <taxon>Pezizomycotina</taxon>
        <taxon>Dothideomycetes</taxon>
        <taxon>Dothideomycetes incertae sedis</taxon>
        <taxon>Lineolatales</taxon>
        <taxon>Lineolataceae</taxon>
        <taxon>Lineolata</taxon>
    </lineage>
</organism>
<accession>A0A6A6P602</accession>